<dbReference type="Pfam" id="PF16754">
    <property type="entry name" value="Pesticin"/>
    <property type="match status" value="1"/>
</dbReference>
<dbReference type="GO" id="GO:0003796">
    <property type="term" value="F:lysozyme activity"/>
    <property type="evidence" value="ECO:0007669"/>
    <property type="project" value="InterPro"/>
</dbReference>
<name>A0A014N7H3_9GAMM</name>
<reference evidence="4 5" key="1">
    <citation type="submission" date="2014-02" db="EMBL/GenBank/DDBJ databases">
        <title>Draft genome of Erwinia mallotivora strain BT-MARDI, a papaya dieback pathogen.</title>
        <authorList>
            <person name="Redzuan R."/>
            <person name="Abu Bakar N."/>
            <person name="Badrun R."/>
            <person name="Mohd Raih M.F."/>
            <person name="Rozano L."/>
            <person name="Mat Amin N."/>
        </authorList>
    </citation>
    <scope>NUCLEOTIDE SEQUENCE [LARGE SCALE GENOMIC DNA]</scope>
    <source>
        <strain evidence="4 5">BT-MARDI</strain>
    </source>
</reference>
<keyword evidence="1" id="KW-0929">Antimicrobial</keyword>
<dbReference type="Proteomes" id="UP000019918">
    <property type="component" value="Unassembled WGS sequence"/>
</dbReference>
<evidence type="ECO:0000259" key="3">
    <source>
        <dbReference type="Pfam" id="PF16754"/>
    </source>
</evidence>
<sequence>MLEPKEGLLTFRAEGNNLAGSRYYSRKLHWPGVASKCNTYGSGVTFGRGYDMKHRSAGEIIADLTFAGIPLDEAKKIAGGAHKSHCAASEFVKNNKGSTIELTEHQQLRLFEKVYARYVKDSIRFYNKYKKQDSVSWDKIPPALKEVFVDMKYQGAMSREMVPVFGRNNKDYVIKLIRNNPDIMLHESARCRIPYIQRYVK</sequence>
<dbReference type="Gene3D" id="1.10.530.40">
    <property type="match status" value="1"/>
</dbReference>
<protein>
    <recommendedName>
        <fullName evidence="3">Pesticin C-terminal domain-containing protein</fullName>
    </recommendedName>
</protein>
<gene>
    <name evidence="4" type="ORF">BG55_11455</name>
</gene>
<dbReference type="PATRIC" id="fig|69222.5.peg.2376"/>
<evidence type="ECO:0000313" key="4">
    <source>
        <dbReference type="EMBL" id="EXU75343.1"/>
    </source>
</evidence>
<comment type="caution">
    <text evidence="4">The sequence shown here is derived from an EMBL/GenBank/DDBJ whole genome shotgun (WGS) entry which is preliminary data.</text>
</comment>
<evidence type="ECO:0000313" key="5">
    <source>
        <dbReference type="Proteomes" id="UP000019918"/>
    </source>
</evidence>
<evidence type="ECO:0000256" key="1">
    <source>
        <dbReference type="ARBA" id="ARBA00022529"/>
    </source>
</evidence>
<dbReference type="CDD" id="cd16903">
    <property type="entry name" value="pesticin_lyz-like"/>
    <property type="match status" value="1"/>
</dbReference>
<feature type="domain" description="Pesticin C-terminal" evidence="3">
    <location>
        <begin position="34"/>
        <end position="160"/>
    </location>
</feature>
<dbReference type="GO" id="GO:0031640">
    <property type="term" value="P:killing of cells of another organism"/>
    <property type="evidence" value="ECO:0007669"/>
    <property type="project" value="UniProtKB-KW"/>
</dbReference>
<dbReference type="EMBL" id="JFHN01000046">
    <property type="protein sequence ID" value="EXU75343.1"/>
    <property type="molecule type" value="Genomic_DNA"/>
</dbReference>
<keyword evidence="2" id="KW-0081">Bacteriolytic enzyme</keyword>
<dbReference type="InterPro" id="IPR023347">
    <property type="entry name" value="Lysozyme_dom_sf"/>
</dbReference>
<dbReference type="InterPro" id="IPR031922">
    <property type="entry name" value="Pesticin_C"/>
</dbReference>
<accession>A0A014N7H3</accession>
<evidence type="ECO:0000256" key="2">
    <source>
        <dbReference type="ARBA" id="ARBA00022638"/>
    </source>
</evidence>
<organism evidence="4 5">
    <name type="scientific">Erwinia mallotivora</name>
    <dbReference type="NCBI Taxonomy" id="69222"/>
    <lineage>
        <taxon>Bacteria</taxon>
        <taxon>Pseudomonadati</taxon>
        <taxon>Pseudomonadota</taxon>
        <taxon>Gammaproteobacteria</taxon>
        <taxon>Enterobacterales</taxon>
        <taxon>Erwiniaceae</taxon>
        <taxon>Erwinia</taxon>
    </lineage>
</organism>
<dbReference type="AlphaFoldDB" id="A0A014N7H3"/>
<dbReference type="RefSeq" id="WP_052018791.1">
    <property type="nucleotide sequence ID" value="NZ_JFHN01000046.1"/>
</dbReference>
<dbReference type="STRING" id="69222.BG55_11455"/>
<keyword evidence="5" id="KW-1185">Reference proteome</keyword>
<proteinExistence type="predicted"/>
<dbReference type="GO" id="GO:0042742">
    <property type="term" value="P:defense response to bacterium"/>
    <property type="evidence" value="ECO:0007669"/>
    <property type="project" value="UniProtKB-KW"/>
</dbReference>